<dbReference type="EMBL" id="JASCIR010000019">
    <property type="protein sequence ID" value="MDI3388695.1"/>
    <property type="molecule type" value="Genomic_DNA"/>
</dbReference>
<evidence type="ECO:0000259" key="8">
    <source>
        <dbReference type="PROSITE" id="PS51012"/>
    </source>
</evidence>
<feature type="transmembrane region" description="Helical" evidence="6">
    <location>
        <begin position="96"/>
        <end position="122"/>
    </location>
</feature>
<accession>A0ABT6RWI1</accession>
<dbReference type="Proteomes" id="UP001224661">
    <property type="component" value="Unassembled WGS sequence"/>
</dbReference>
<comment type="caution">
    <text evidence="9">The sequence shown here is derived from an EMBL/GenBank/DDBJ whole genome shotgun (WGS) entry which is preliminary data.</text>
</comment>
<evidence type="ECO:0000256" key="3">
    <source>
        <dbReference type="ARBA" id="ARBA00022989"/>
    </source>
</evidence>
<dbReference type="InterPro" id="IPR051784">
    <property type="entry name" value="Nod_factor_ABC_transporter"/>
</dbReference>
<proteinExistence type="inferred from homology"/>
<name>A0ABT6RWI1_9ACTN</name>
<protein>
    <recommendedName>
        <fullName evidence="6">Transport permease protein</fullName>
    </recommendedName>
</protein>
<keyword evidence="3 6" id="KW-1133">Transmembrane helix</keyword>
<feature type="transmembrane region" description="Helical" evidence="6">
    <location>
        <begin position="143"/>
        <end position="165"/>
    </location>
</feature>
<evidence type="ECO:0000256" key="5">
    <source>
        <dbReference type="ARBA" id="ARBA00023251"/>
    </source>
</evidence>
<evidence type="ECO:0000256" key="2">
    <source>
        <dbReference type="ARBA" id="ARBA00022692"/>
    </source>
</evidence>
<comment type="subcellular location">
    <subcellularLocation>
        <location evidence="6">Cell membrane</location>
        <topology evidence="6">Multi-pass membrane protein</topology>
    </subcellularLocation>
    <subcellularLocation>
        <location evidence="1">Membrane</location>
        <topology evidence="1">Multi-pass membrane protein</topology>
    </subcellularLocation>
</comment>
<evidence type="ECO:0000256" key="6">
    <source>
        <dbReference type="RuleBase" id="RU361157"/>
    </source>
</evidence>
<dbReference type="PANTHER" id="PTHR43229:SF2">
    <property type="entry name" value="NODULATION PROTEIN J"/>
    <property type="match status" value="1"/>
</dbReference>
<feature type="compositionally biased region" description="Low complexity" evidence="7">
    <location>
        <begin position="7"/>
        <end position="23"/>
    </location>
</feature>
<keyword evidence="6" id="KW-1003">Cell membrane</keyword>
<reference evidence="9 10" key="1">
    <citation type="submission" date="2023-05" db="EMBL/GenBank/DDBJ databases">
        <title>Draft genome sequence of Streptomyces sp. B-S-A8 isolated from a cave soil in Thailand.</title>
        <authorList>
            <person name="Chamroensaksri N."/>
            <person name="Muangham S."/>
        </authorList>
    </citation>
    <scope>NUCLEOTIDE SEQUENCE [LARGE SCALE GENOMIC DNA]</scope>
    <source>
        <strain evidence="9 10">B-S-A8</strain>
    </source>
</reference>
<comment type="similarity">
    <text evidence="6">Belongs to the ABC-2 integral membrane protein family.</text>
</comment>
<evidence type="ECO:0000256" key="1">
    <source>
        <dbReference type="ARBA" id="ARBA00004141"/>
    </source>
</evidence>
<keyword evidence="4 6" id="KW-0472">Membrane</keyword>
<keyword evidence="2 6" id="KW-0812">Transmembrane</keyword>
<dbReference type="Pfam" id="PF01061">
    <property type="entry name" value="ABC2_membrane"/>
    <property type="match status" value="1"/>
</dbReference>
<feature type="transmembrane region" description="Helical" evidence="6">
    <location>
        <begin position="64"/>
        <end position="84"/>
    </location>
</feature>
<keyword evidence="10" id="KW-1185">Reference proteome</keyword>
<dbReference type="PANTHER" id="PTHR43229">
    <property type="entry name" value="NODULATION PROTEIN J"/>
    <property type="match status" value="1"/>
</dbReference>
<sequence>MTTTAKSNATAPSNPTAPPNTISDTTGSSAGALLAAGHAPLRVALRAIAVIAQRDLLRQVKRPGVLASQLVQILFFVLVYAVGFDGMIGAVDGAPFSAYVFPGIIAIQVVSIGVASGQTYAWDREYGVLRELLVAPVPRVCLPLGKVVAGAGMVTVQSAVMLAFAPLMGVTLTPARFAAAVGCYGLAAVVFSVIGLCLATVIKRVQTLQATVQMAMFPMLFLSGSVFSPQDAPAWLTAAMYLNPMTYAVDLARQTLLGGAGLLPWWADLGALGLILAAVLALLRIRSGR</sequence>
<dbReference type="PIRSF" id="PIRSF006648">
    <property type="entry name" value="DrrB"/>
    <property type="match status" value="1"/>
</dbReference>
<dbReference type="PROSITE" id="PS51012">
    <property type="entry name" value="ABC_TM2"/>
    <property type="match status" value="1"/>
</dbReference>
<evidence type="ECO:0000256" key="7">
    <source>
        <dbReference type="SAM" id="MobiDB-lite"/>
    </source>
</evidence>
<evidence type="ECO:0000313" key="9">
    <source>
        <dbReference type="EMBL" id="MDI3388695.1"/>
    </source>
</evidence>
<feature type="transmembrane region" description="Helical" evidence="6">
    <location>
        <begin position="214"/>
        <end position="242"/>
    </location>
</feature>
<feature type="transmembrane region" description="Helical" evidence="6">
    <location>
        <begin position="177"/>
        <end position="202"/>
    </location>
</feature>
<organism evidence="9 10">
    <name type="scientific">Streptomyces solicavernae</name>
    <dbReference type="NCBI Taxonomy" id="3043614"/>
    <lineage>
        <taxon>Bacteria</taxon>
        <taxon>Bacillati</taxon>
        <taxon>Actinomycetota</taxon>
        <taxon>Actinomycetes</taxon>
        <taxon>Kitasatosporales</taxon>
        <taxon>Streptomycetaceae</taxon>
        <taxon>Streptomyces</taxon>
    </lineage>
</organism>
<feature type="transmembrane region" description="Helical" evidence="6">
    <location>
        <begin position="262"/>
        <end position="283"/>
    </location>
</feature>
<keyword evidence="5" id="KW-0046">Antibiotic resistance</keyword>
<dbReference type="PRINTS" id="PR00164">
    <property type="entry name" value="ABC2TRNSPORT"/>
</dbReference>
<evidence type="ECO:0000256" key="4">
    <source>
        <dbReference type="ARBA" id="ARBA00023136"/>
    </source>
</evidence>
<feature type="domain" description="ABC transmembrane type-2" evidence="8">
    <location>
        <begin position="64"/>
        <end position="287"/>
    </location>
</feature>
<evidence type="ECO:0000313" key="10">
    <source>
        <dbReference type="Proteomes" id="UP001224661"/>
    </source>
</evidence>
<dbReference type="InterPro" id="IPR000412">
    <property type="entry name" value="ABC_2_transport"/>
</dbReference>
<dbReference type="RefSeq" id="WP_282515148.1">
    <property type="nucleotide sequence ID" value="NZ_JASCIR010000019.1"/>
</dbReference>
<dbReference type="InterPro" id="IPR013525">
    <property type="entry name" value="ABC2_TM"/>
</dbReference>
<dbReference type="InterPro" id="IPR047817">
    <property type="entry name" value="ABC2_TM_bact-type"/>
</dbReference>
<keyword evidence="6" id="KW-0813">Transport</keyword>
<gene>
    <name evidence="9" type="ORF">QIS99_21160</name>
</gene>
<feature type="region of interest" description="Disordered" evidence="7">
    <location>
        <begin position="1"/>
        <end position="23"/>
    </location>
</feature>